<evidence type="ECO:0000256" key="6">
    <source>
        <dbReference type="SAM" id="MobiDB-lite"/>
    </source>
</evidence>
<dbReference type="GO" id="GO:0005840">
    <property type="term" value="C:ribosome"/>
    <property type="evidence" value="ECO:0007669"/>
    <property type="project" value="UniProtKB-KW"/>
</dbReference>
<dbReference type="GO" id="GO:0006412">
    <property type="term" value="P:translation"/>
    <property type="evidence" value="ECO:0007669"/>
    <property type="project" value="UniProtKB-UniRule"/>
</dbReference>
<reference evidence="7 8" key="1">
    <citation type="journal article" date="2016" name="Nat. Commun.">
        <title>Thousands of microbial genomes shed light on interconnected biogeochemical processes in an aquifer system.</title>
        <authorList>
            <person name="Anantharaman K."/>
            <person name="Brown C.T."/>
            <person name="Hug L.A."/>
            <person name="Sharon I."/>
            <person name="Castelle C.J."/>
            <person name="Probst A.J."/>
            <person name="Thomas B.C."/>
            <person name="Singh A."/>
            <person name="Wilkins M.J."/>
            <person name="Karaoz U."/>
            <person name="Brodie E.L."/>
            <person name="Williams K.H."/>
            <person name="Hubbard S.S."/>
            <person name="Banfield J.F."/>
        </authorList>
    </citation>
    <scope>NUCLEOTIDE SEQUENCE [LARGE SCALE GENOMIC DNA]</scope>
</reference>
<dbReference type="InterPro" id="IPR023574">
    <property type="entry name" value="Ribosomal_uL4_dom_sf"/>
</dbReference>
<dbReference type="GO" id="GO:1990904">
    <property type="term" value="C:ribonucleoprotein complex"/>
    <property type="evidence" value="ECO:0007669"/>
    <property type="project" value="UniProtKB-KW"/>
</dbReference>
<evidence type="ECO:0000256" key="5">
    <source>
        <dbReference type="HAMAP-Rule" id="MF_01328"/>
    </source>
</evidence>
<evidence type="ECO:0000256" key="3">
    <source>
        <dbReference type="ARBA" id="ARBA00023274"/>
    </source>
</evidence>
<evidence type="ECO:0000256" key="1">
    <source>
        <dbReference type="ARBA" id="ARBA00010528"/>
    </source>
</evidence>
<comment type="similarity">
    <text evidence="1 5">Belongs to the universal ribosomal protein uL4 family.</text>
</comment>
<keyword evidence="5" id="KW-0694">RNA-binding</keyword>
<gene>
    <name evidence="5" type="primary">rplD</name>
    <name evidence="7" type="ORF">A2696_03605</name>
</gene>
<evidence type="ECO:0000313" key="8">
    <source>
        <dbReference type="Proteomes" id="UP000177069"/>
    </source>
</evidence>
<keyword evidence="3 5" id="KW-0687">Ribonucleoprotein</keyword>
<comment type="caution">
    <text evidence="7">The sequence shown here is derived from an EMBL/GenBank/DDBJ whole genome shotgun (WGS) entry which is preliminary data.</text>
</comment>
<sequence length="205" mass="22448">MTAQVYDINGKKQGTISLPKEIFAKKPNQKLIAQALHVYFTNSTAHYGSTKTRSEVRGGGAKPWRQKGTGRARAGSRRSPLWVGGATTFGPKARYVQLALPKKMKRLALVTALSEKAEDGQIKVISNLEKIGPKTRVVVNFLKKLESKGSTLFVLSSKNENVKLATRNIESVTVNVANNLNAYEIAKNRNIFLSKEALANLPAGR</sequence>
<dbReference type="Proteomes" id="UP000177069">
    <property type="component" value="Unassembled WGS sequence"/>
</dbReference>
<comment type="function">
    <text evidence="5">One of the primary rRNA binding proteins, this protein initially binds near the 5'-end of the 23S rRNA. It is important during the early stages of 50S assembly. It makes multiple contacts with different domains of the 23S rRNA in the assembled 50S subunit and ribosome.</text>
</comment>
<feature type="compositionally biased region" description="Basic residues" evidence="6">
    <location>
        <begin position="64"/>
        <end position="76"/>
    </location>
</feature>
<proteinExistence type="inferred from homology"/>
<comment type="subunit">
    <text evidence="5">Part of the 50S ribosomal subunit.</text>
</comment>
<dbReference type="Gene3D" id="3.40.1370.10">
    <property type="match status" value="1"/>
</dbReference>
<dbReference type="PANTHER" id="PTHR10746:SF6">
    <property type="entry name" value="LARGE RIBOSOMAL SUBUNIT PROTEIN UL4M"/>
    <property type="match status" value="1"/>
</dbReference>
<feature type="region of interest" description="Disordered" evidence="6">
    <location>
        <begin position="50"/>
        <end position="78"/>
    </location>
</feature>
<dbReference type="PANTHER" id="PTHR10746">
    <property type="entry name" value="50S RIBOSOMAL PROTEIN L4"/>
    <property type="match status" value="1"/>
</dbReference>
<dbReference type="GO" id="GO:0019843">
    <property type="term" value="F:rRNA binding"/>
    <property type="evidence" value="ECO:0007669"/>
    <property type="project" value="UniProtKB-UniRule"/>
</dbReference>
<protein>
    <recommendedName>
        <fullName evidence="4 5">Large ribosomal subunit protein uL4</fullName>
    </recommendedName>
</protein>
<name>A0A1F5FYM8_9BACT</name>
<keyword evidence="5" id="KW-0699">rRNA-binding</keyword>
<dbReference type="NCBIfam" id="TIGR03953">
    <property type="entry name" value="rplD_bact"/>
    <property type="match status" value="1"/>
</dbReference>
<dbReference type="GO" id="GO:0003735">
    <property type="term" value="F:structural constituent of ribosome"/>
    <property type="evidence" value="ECO:0007669"/>
    <property type="project" value="InterPro"/>
</dbReference>
<evidence type="ECO:0000313" key="7">
    <source>
        <dbReference type="EMBL" id="OGD84701.1"/>
    </source>
</evidence>
<dbReference type="EMBL" id="MFBA01000052">
    <property type="protein sequence ID" value="OGD84701.1"/>
    <property type="molecule type" value="Genomic_DNA"/>
</dbReference>
<evidence type="ECO:0000256" key="4">
    <source>
        <dbReference type="ARBA" id="ARBA00035244"/>
    </source>
</evidence>
<comment type="function">
    <text evidence="5">Forms part of the polypeptide exit tunnel.</text>
</comment>
<dbReference type="InterPro" id="IPR002136">
    <property type="entry name" value="Ribosomal_uL4"/>
</dbReference>
<dbReference type="InterPro" id="IPR013005">
    <property type="entry name" value="Ribosomal_uL4-like"/>
</dbReference>
<dbReference type="HAMAP" id="MF_01328_B">
    <property type="entry name" value="Ribosomal_uL4_B"/>
    <property type="match status" value="1"/>
</dbReference>
<dbReference type="Pfam" id="PF00573">
    <property type="entry name" value="Ribosomal_L4"/>
    <property type="match status" value="1"/>
</dbReference>
<dbReference type="SUPFAM" id="SSF52166">
    <property type="entry name" value="Ribosomal protein L4"/>
    <property type="match status" value="1"/>
</dbReference>
<dbReference type="AlphaFoldDB" id="A0A1F5FYM8"/>
<evidence type="ECO:0000256" key="2">
    <source>
        <dbReference type="ARBA" id="ARBA00022980"/>
    </source>
</evidence>
<organism evidence="7 8">
    <name type="scientific">Candidatus Curtissbacteria bacterium RIFCSPHIGHO2_01_FULL_41_13</name>
    <dbReference type="NCBI Taxonomy" id="1797745"/>
    <lineage>
        <taxon>Bacteria</taxon>
        <taxon>Candidatus Curtissiibacteriota</taxon>
    </lineage>
</organism>
<keyword evidence="2 5" id="KW-0689">Ribosomal protein</keyword>
<accession>A0A1F5FYM8</accession>